<evidence type="ECO:0000313" key="2">
    <source>
        <dbReference type="Proteomes" id="UP000639772"/>
    </source>
</evidence>
<proteinExistence type="predicted"/>
<evidence type="ECO:0000313" key="1">
    <source>
        <dbReference type="EMBL" id="KAG0490746.1"/>
    </source>
</evidence>
<sequence length="174" mass="19523">MAYMCDDSDNLMAIAQQVIQQKQQRLHQQQQQQQNEDIISNGDVDHLTGITTRWGSQQVPSMSERFPFSHPEPVFSDPFLTEDDPMEVLGMPLAGNLDHAAFRLPNFGSTAAPNVAPEDFDSEGWMDSLIDETSTEDGSDFLARDSWHRTSAGGQLLSLPTPSARTRGRWAFRR</sequence>
<organism evidence="1 2">
    <name type="scientific">Vanilla planifolia</name>
    <name type="common">Vanilla</name>
    <dbReference type="NCBI Taxonomy" id="51239"/>
    <lineage>
        <taxon>Eukaryota</taxon>
        <taxon>Viridiplantae</taxon>
        <taxon>Streptophyta</taxon>
        <taxon>Embryophyta</taxon>
        <taxon>Tracheophyta</taxon>
        <taxon>Spermatophyta</taxon>
        <taxon>Magnoliopsida</taxon>
        <taxon>Liliopsida</taxon>
        <taxon>Asparagales</taxon>
        <taxon>Orchidaceae</taxon>
        <taxon>Vanilloideae</taxon>
        <taxon>Vanilleae</taxon>
        <taxon>Vanilla</taxon>
    </lineage>
</organism>
<comment type="caution">
    <text evidence="1">The sequence shown here is derived from an EMBL/GenBank/DDBJ whole genome shotgun (WGS) entry which is preliminary data.</text>
</comment>
<dbReference type="AlphaFoldDB" id="A0A835REG7"/>
<accession>A0A835REG7</accession>
<dbReference type="Proteomes" id="UP000639772">
    <property type="component" value="Chromosome 3"/>
</dbReference>
<dbReference type="EMBL" id="JADCNM010000003">
    <property type="protein sequence ID" value="KAG0490746.1"/>
    <property type="molecule type" value="Genomic_DNA"/>
</dbReference>
<dbReference type="OrthoDB" id="1890360at2759"/>
<name>A0A835REG7_VANPL</name>
<gene>
    <name evidence="1" type="ORF">HPP92_007609</name>
</gene>
<protein>
    <submittedName>
        <fullName evidence="1">Uncharacterized protein</fullName>
    </submittedName>
</protein>
<reference evidence="1 2" key="1">
    <citation type="journal article" date="2020" name="Nat. Food">
        <title>A phased Vanilla planifolia genome enables genetic improvement of flavour and production.</title>
        <authorList>
            <person name="Hasing T."/>
            <person name="Tang H."/>
            <person name="Brym M."/>
            <person name="Khazi F."/>
            <person name="Huang T."/>
            <person name="Chambers A.H."/>
        </authorList>
    </citation>
    <scope>NUCLEOTIDE SEQUENCE [LARGE SCALE GENOMIC DNA]</scope>
    <source>
        <tissue evidence="1">Leaf</tissue>
    </source>
</reference>